<proteinExistence type="predicted"/>
<protein>
    <recommendedName>
        <fullName evidence="4">DUF742 domain-containing protein</fullName>
    </recommendedName>
</protein>
<dbReference type="STRING" id="47853.TK50_17725"/>
<dbReference type="AlphaFoldDB" id="A0A1C4U355"/>
<evidence type="ECO:0008006" key="4">
    <source>
        <dbReference type="Google" id="ProtNLM"/>
    </source>
</evidence>
<dbReference type="InterPro" id="IPR007995">
    <property type="entry name" value="DUF742"/>
</dbReference>
<gene>
    <name evidence="2" type="ORF">GA0070563_101229</name>
</gene>
<organism evidence="2 3">
    <name type="scientific">Micromonospora carbonacea</name>
    <dbReference type="NCBI Taxonomy" id="47853"/>
    <lineage>
        <taxon>Bacteria</taxon>
        <taxon>Bacillati</taxon>
        <taxon>Actinomycetota</taxon>
        <taxon>Actinomycetes</taxon>
        <taxon>Micromonosporales</taxon>
        <taxon>Micromonosporaceae</taxon>
        <taxon>Micromonospora</taxon>
    </lineage>
</organism>
<evidence type="ECO:0000313" key="2">
    <source>
        <dbReference type="EMBL" id="SCE66112.1"/>
    </source>
</evidence>
<evidence type="ECO:0000256" key="1">
    <source>
        <dbReference type="SAM" id="MobiDB-lite"/>
    </source>
</evidence>
<dbReference type="EMBL" id="FMCT01000001">
    <property type="protein sequence ID" value="SCE66112.1"/>
    <property type="molecule type" value="Genomic_DNA"/>
</dbReference>
<feature type="compositionally biased region" description="Gly residues" evidence="1">
    <location>
        <begin position="60"/>
        <end position="79"/>
    </location>
</feature>
<sequence length="267" mass="25788">MSPEVAGTGPDPEPVVRIRPYLRAQSPDDDGTGGSGGFPGGPGHPGGPGGAPGPADGASGFPGGGPGFPGGGLPAGGPGLPSSRLGFPGGGTGWPEGGPGLPGGSFPEGGTGFPGGGFPEGGTGFPGGPGDGPPGSPAHDLPGRLGAPDPHLPTGPRPFVLTSGRVAGVDPTISLETQVTARPGPGVRGAGPVSRLAPELQAIIALCGEPISVAEISARSRLHFGVTRILVGDLRAAGHLDVHVNTANDALDPDIILRVIDGLRAIS</sequence>
<name>A0A1C4U355_9ACTN</name>
<dbReference type="PANTHER" id="PTHR36221">
    <property type="entry name" value="DUF742 DOMAIN-CONTAINING PROTEIN"/>
    <property type="match status" value="1"/>
</dbReference>
<keyword evidence="3" id="KW-1185">Reference proteome</keyword>
<dbReference type="Proteomes" id="UP000183585">
    <property type="component" value="Unassembled WGS sequence"/>
</dbReference>
<feature type="compositionally biased region" description="Gly residues" evidence="1">
    <location>
        <begin position="87"/>
        <end position="130"/>
    </location>
</feature>
<accession>A0A1C4U355</accession>
<dbReference type="Pfam" id="PF05331">
    <property type="entry name" value="DUF742"/>
    <property type="match status" value="1"/>
</dbReference>
<reference evidence="3" key="1">
    <citation type="submission" date="2016-06" db="EMBL/GenBank/DDBJ databases">
        <authorList>
            <person name="Varghese N."/>
            <person name="Submissions Spin"/>
        </authorList>
    </citation>
    <scope>NUCLEOTIDE SEQUENCE [LARGE SCALE GENOMIC DNA]</scope>
    <source>
        <strain evidence="3">DSM 43168</strain>
    </source>
</reference>
<feature type="compositionally biased region" description="Gly residues" evidence="1">
    <location>
        <begin position="32"/>
        <end position="52"/>
    </location>
</feature>
<dbReference type="PANTHER" id="PTHR36221:SF1">
    <property type="entry name" value="DUF742 DOMAIN-CONTAINING PROTEIN"/>
    <property type="match status" value="1"/>
</dbReference>
<feature type="region of interest" description="Disordered" evidence="1">
    <location>
        <begin position="1"/>
        <end position="158"/>
    </location>
</feature>
<evidence type="ECO:0000313" key="3">
    <source>
        <dbReference type="Proteomes" id="UP000183585"/>
    </source>
</evidence>